<dbReference type="Proteomes" id="UP000199069">
    <property type="component" value="Unassembled WGS sequence"/>
</dbReference>
<evidence type="ECO:0000256" key="11">
    <source>
        <dbReference type="ARBA" id="ARBA00023136"/>
    </source>
</evidence>
<organism evidence="17 19">
    <name type="scientific">Rhodotorula toruloides</name>
    <name type="common">Yeast</name>
    <name type="synonym">Rhodosporidium toruloides</name>
    <dbReference type="NCBI Taxonomy" id="5286"/>
    <lineage>
        <taxon>Eukaryota</taxon>
        <taxon>Fungi</taxon>
        <taxon>Dikarya</taxon>
        <taxon>Basidiomycota</taxon>
        <taxon>Pucciniomycotina</taxon>
        <taxon>Microbotryomycetes</taxon>
        <taxon>Sporidiobolales</taxon>
        <taxon>Sporidiobolaceae</taxon>
        <taxon>Rhodotorula</taxon>
    </lineage>
</organism>
<comment type="similarity">
    <text evidence="2">Belongs to the peptidase S9B family.</text>
</comment>
<evidence type="ECO:0000256" key="3">
    <source>
        <dbReference type="ARBA" id="ARBA00022438"/>
    </source>
</evidence>
<evidence type="ECO:0000313" key="18">
    <source>
        <dbReference type="EMBL" id="PRQ72398.1"/>
    </source>
</evidence>
<dbReference type="GO" id="GO:0006508">
    <property type="term" value="P:proteolysis"/>
    <property type="evidence" value="ECO:0007669"/>
    <property type="project" value="UniProtKB-KW"/>
</dbReference>
<evidence type="ECO:0000256" key="12">
    <source>
        <dbReference type="ARBA" id="ARBA00023180"/>
    </source>
</evidence>
<dbReference type="GO" id="GO:0005774">
    <property type="term" value="C:vacuolar membrane"/>
    <property type="evidence" value="ECO:0007669"/>
    <property type="project" value="UniProtKB-SubCell"/>
</dbReference>
<dbReference type="EMBL" id="CWKI01000009">
    <property type="protein sequence ID" value="CTR08829.1"/>
    <property type="molecule type" value="Genomic_DNA"/>
</dbReference>
<dbReference type="InterPro" id="IPR001375">
    <property type="entry name" value="Peptidase_S9_cat"/>
</dbReference>
<proteinExistence type="inferred from homology"/>
<dbReference type="SUPFAM" id="SSF82171">
    <property type="entry name" value="DPP6 N-terminal domain-like"/>
    <property type="match status" value="1"/>
</dbReference>
<feature type="transmembrane region" description="Helical" evidence="14">
    <location>
        <begin position="116"/>
        <end position="137"/>
    </location>
</feature>
<feature type="region of interest" description="Disordered" evidence="13">
    <location>
        <begin position="43"/>
        <end position="101"/>
    </location>
</feature>
<evidence type="ECO:0000256" key="1">
    <source>
        <dbReference type="ARBA" id="ARBA00004576"/>
    </source>
</evidence>
<reference evidence="17 19" key="1">
    <citation type="submission" date="2015-07" db="EMBL/GenBank/DDBJ databases">
        <authorList>
            <person name="Cajimat M.N.B."/>
            <person name="Milazzo M.L."/>
            <person name="Fulhorst C.F."/>
        </authorList>
    </citation>
    <scope>NUCLEOTIDE SEQUENCE [LARGE SCALE GENOMIC DNA]</scope>
    <source>
        <strain evidence="17">Single colony</strain>
    </source>
</reference>
<keyword evidence="10 14" id="KW-1133">Transmembrane helix</keyword>
<feature type="compositionally biased region" description="Basic and acidic residues" evidence="13">
    <location>
        <begin position="993"/>
        <end position="1002"/>
    </location>
</feature>
<evidence type="ECO:0000313" key="19">
    <source>
        <dbReference type="Proteomes" id="UP000199069"/>
    </source>
</evidence>
<evidence type="ECO:0000256" key="4">
    <source>
        <dbReference type="ARBA" id="ARBA00022554"/>
    </source>
</evidence>
<dbReference type="OMA" id="WLEDVTH"/>
<dbReference type="InterPro" id="IPR029058">
    <property type="entry name" value="AB_hydrolase_fold"/>
</dbReference>
<dbReference type="SUPFAM" id="SSF53474">
    <property type="entry name" value="alpha/beta-Hydrolases"/>
    <property type="match status" value="1"/>
</dbReference>
<keyword evidence="11 14" id="KW-0472">Membrane</keyword>
<evidence type="ECO:0000313" key="17">
    <source>
        <dbReference type="EMBL" id="CTR08829.1"/>
    </source>
</evidence>
<keyword evidence="12" id="KW-0325">Glycoprotein</keyword>
<gene>
    <name evidence="17" type="primary">FGENESH: predicted gene_9.36</name>
    <name evidence="18" type="ORF">AAT19DRAFT_16322</name>
    <name evidence="17" type="ORF">BN2166_0046900</name>
</gene>
<evidence type="ECO:0000259" key="16">
    <source>
        <dbReference type="Pfam" id="PF00930"/>
    </source>
</evidence>
<dbReference type="InterPro" id="IPR050278">
    <property type="entry name" value="Serine_Prot_S9B/DPPIV"/>
</dbReference>
<evidence type="ECO:0000259" key="15">
    <source>
        <dbReference type="Pfam" id="PF00326"/>
    </source>
</evidence>
<feature type="region of interest" description="Disordered" evidence="13">
    <location>
        <begin position="1"/>
        <end position="30"/>
    </location>
</feature>
<keyword evidence="19" id="KW-1185">Reference proteome</keyword>
<name>A0A0K3CGM0_RHOTO</name>
<feature type="compositionally biased region" description="Acidic residues" evidence="13">
    <location>
        <begin position="56"/>
        <end position="69"/>
    </location>
</feature>
<evidence type="ECO:0000256" key="10">
    <source>
        <dbReference type="ARBA" id="ARBA00022989"/>
    </source>
</evidence>
<dbReference type="GO" id="GO:0008236">
    <property type="term" value="F:serine-type peptidase activity"/>
    <property type="evidence" value="ECO:0007669"/>
    <property type="project" value="UniProtKB-KW"/>
</dbReference>
<protein>
    <submittedName>
        <fullName evidence="17 18">Dipeptidyl aminopeptidase</fullName>
    </submittedName>
</protein>
<evidence type="ECO:0000256" key="2">
    <source>
        <dbReference type="ARBA" id="ARBA00006150"/>
    </source>
</evidence>
<dbReference type="GO" id="GO:0005886">
    <property type="term" value="C:plasma membrane"/>
    <property type="evidence" value="ECO:0007669"/>
    <property type="project" value="TreeGrafter"/>
</dbReference>
<dbReference type="Pfam" id="PF00930">
    <property type="entry name" value="DPPIV_N"/>
    <property type="match status" value="1"/>
</dbReference>
<evidence type="ECO:0000256" key="8">
    <source>
        <dbReference type="ARBA" id="ARBA00022825"/>
    </source>
</evidence>
<keyword evidence="9" id="KW-0735">Signal-anchor</keyword>
<dbReference type="Pfam" id="PF00326">
    <property type="entry name" value="Peptidase_S9"/>
    <property type="match status" value="1"/>
</dbReference>
<feature type="compositionally biased region" description="Acidic residues" evidence="13">
    <location>
        <begin position="84"/>
        <end position="95"/>
    </location>
</feature>
<feature type="domain" description="Dipeptidylpeptidase IV N-terminal" evidence="16">
    <location>
        <begin position="238"/>
        <end position="672"/>
    </location>
</feature>
<dbReference type="FunFam" id="3.40.50.1820:FF:000003">
    <property type="entry name" value="Dipeptidyl peptidase 4"/>
    <property type="match status" value="1"/>
</dbReference>
<keyword evidence="3 17" id="KW-0031">Aminopeptidase</keyword>
<dbReference type="InterPro" id="IPR002469">
    <property type="entry name" value="Peptidase_S9B_N"/>
</dbReference>
<feature type="compositionally biased region" description="Basic and acidic residues" evidence="13">
    <location>
        <begin position="70"/>
        <end position="83"/>
    </location>
</feature>
<keyword evidence="4" id="KW-0926">Vacuole</keyword>
<dbReference type="Gene3D" id="3.40.50.1820">
    <property type="entry name" value="alpha/beta hydrolase"/>
    <property type="match status" value="1"/>
</dbReference>
<keyword evidence="7" id="KW-0378">Hydrolase</keyword>
<dbReference type="OrthoDB" id="16520at2759"/>
<comment type="subcellular location">
    <subcellularLocation>
        <location evidence="1">Vacuole membrane</location>
        <topology evidence="1">Single-pass type II membrane protein</topology>
    </subcellularLocation>
</comment>
<feature type="region of interest" description="Disordered" evidence="13">
    <location>
        <begin position="971"/>
        <end position="1002"/>
    </location>
</feature>
<dbReference type="EMBL" id="LCTV02000009">
    <property type="protein sequence ID" value="PRQ72398.1"/>
    <property type="molecule type" value="Genomic_DNA"/>
</dbReference>
<evidence type="ECO:0000256" key="14">
    <source>
        <dbReference type="SAM" id="Phobius"/>
    </source>
</evidence>
<keyword evidence="8" id="KW-0720">Serine protease</keyword>
<feature type="domain" description="Peptidase S9 prolyl oligopeptidase catalytic" evidence="15">
    <location>
        <begin position="768"/>
        <end position="967"/>
    </location>
</feature>
<keyword evidence="5" id="KW-0645">Protease</keyword>
<dbReference type="GO" id="GO:0008239">
    <property type="term" value="F:dipeptidyl-peptidase activity"/>
    <property type="evidence" value="ECO:0007669"/>
    <property type="project" value="TreeGrafter"/>
</dbReference>
<reference evidence="18 20" key="2">
    <citation type="journal article" date="2018" name="Elife">
        <title>Functional genomics of lipid metabolism in the oleaginous yeast Rhodosporidium toruloides.</title>
        <authorList>
            <person name="Coradetti S.T."/>
            <person name="Pinel D."/>
            <person name="Geiselman G."/>
            <person name="Ito M."/>
            <person name="Mondo S."/>
            <person name="Reilly M.C."/>
            <person name="Cheng Y.F."/>
            <person name="Bauer S."/>
            <person name="Grigoriev I."/>
            <person name="Gladden J.M."/>
            <person name="Simmons B.A."/>
            <person name="Brem R."/>
            <person name="Arkin A.P."/>
            <person name="Skerker J.M."/>
        </authorList>
    </citation>
    <scope>NUCLEOTIDE SEQUENCE [LARGE SCALE GENOMIC DNA]</scope>
    <source>
        <strain evidence="18 20">NBRC 0880</strain>
    </source>
</reference>
<dbReference type="PANTHER" id="PTHR11731">
    <property type="entry name" value="PROTEASE FAMILY S9B,C DIPEPTIDYL-PEPTIDASE IV-RELATED"/>
    <property type="match status" value="1"/>
</dbReference>
<accession>A0A0K3CGM0</accession>
<evidence type="ECO:0000256" key="9">
    <source>
        <dbReference type="ARBA" id="ARBA00022968"/>
    </source>
</evidence>
<keyword evidence="6 14" id="KW-0812">Transmembrane</keyword>
<dbReference type="Proteomes" id="UP000239560">
    <property type="component" value="Unassembled WGS sequence"/>
</dbReference>
<dbReference type="PANTHER" id="PTHR11731:SF200">
    <property type="entry name" value="DIPEPTIDYL PEPTIDASE 10, ISOFORM B"/>
    <property type="match status" value="1"/>
</dbReference>
<evidence type="ECO:0000256" key="13">
    <source>
        <dbReference type="SAM" id="MobiDB-lite"/>
    </source>
</evidence>
<evidence type="ECO:0000256" key="7">
    <source>
        <dbReference type="ARBA" id="ARBA00022801"/>
    </source>
</evidence>
<evidence type="ECO:0000256" key="6">
    <source>
        <dbReference type="ARBA" id="ARBA00022692"/>
    </source>
</evidence>
<evidence type="ECO:0000313" key="20">
    <source>
        <dbReference type="Proteomes" id="UP000239560"/>
    </source>
</evidence>
<dbReference type="AlphaFoldDB" id="A0A0K3CGM0"/>
<dbReference type="GO" id="GO:0004177">
    <property type="term" value="F:aminopeptidase activity"/>
    <property type="evidence" value="ECO:0007669"/>
    <property type="project" value="UniProtKB-KW"/>
</dbReference>
<sequence length="1002" mass="111876">MSSYTPLPVELGDSKSAAGPSGRQTRADSSLLSRLLVVPDPFAPPVEWHGSRDGADESSDSGIDEDEYDEKAGRSAGGRRDVEGAGEDEEEEDLGWTEGLLSGKKTKGTEARKRRLLLLALLPTSLILLSLILFSTLSSPFHLSTSSLLTSNGAHTYVGEAGKKVMSLDELRNGTFWTDKVEIEWLAEAGDGVYSQKTSSGSILLTDLNANSSRVLVEGDEVRDPRGRKVDWAQFKLSADGKVVLFNTDWTKVWRHSTLSNFHLFPLTSSSSRPSALPLFSPSYPPKTYTAHFSPTSHHLAFVHENDLYVLPAEEWDEVLREREGDAVGERAVRVTREGSRVRMSGRPPWVYEEEIFSSDSTLYWSPSSSYLAFLSFDESDVPIYEYPVYNSDPNEVGGEEYPGKVEVPYPKAGYPNPLVTIHIFSLTHYLSLPHPSSASSSLLTLTLPFTDLSPADTVITEVAWVSEKEVLVRVTDREARRERVVVWDLEGVWVDGREGAREVRGRVVRDVDWVKRDGGWAEASQTIVPLLPPSSASSSSAPIPSYPPGYLDIVPSPSGFNHIAYFSPADAGEPVFLTEGEWEVDGRIERVDLERGLVYFIAARPSTSRHLLTVPLPRSILELESLRSGRTKLVEPKSLTGVNGEDGYHSVSVSPGGGVWLVNYEGPGVPWQKLFKASDPSFSLTLTDNAPLSSVDSQYQHANLVYSSLAIPTGEKRRGEDETVEVNVVEIRPPGMDESGRTRYPVLFQVYGGPNSQMVNTRWQRDFQHYLSLQHNYIIVRIDPRGTGFRGRKFRTAVRGRLGELEARDVVETARRWAARRYVDEKRIGVWGWSYGGFLTSKIIETNSSVFSLGMAVAPVTDWRLYDSLYTERYMYTPAHNPVGYTNSSIHGMDGFKHAHFALAHGSSDDNVHFQQSALLLDRMTMAEVRDFRFRMFTDSDHSISTRNAYWELMRWLESFLIEKFGEGGRPKTRTQLKTEHGAVPDPALGLSDREKEREKE</sequence>
<dbReference type="Gene3D" id="2.140.10.30">
    <property type="entry name" value="Dipeptidylpeptidase IV, N-terminal domain"/>
    <property type="match status" value="1"/>
</dbReference>
<dbReference type="STRING" id="5286.A0A0K3CGM0"/>
<evidence type="ECO:0000256" key="5">
    <source>
        <dbReference type="ARBA" id="ARBA00022670"/>
    </source>
</evidence>